<gene>
    <name evidence="10" type="primary">naiP_4</name>
    <name evidence="9" type="synonym">naiP_5</name>
    <name evidence="9" type="ORF">IFDJLNFL_5319</name>
    <name evidence="10" type="ORF">MTDSW087_04307</name>
</gene>
<feature type="transmembrane region" description="Helical" evidence="7">
    <location>
        <begin position="152"/>
        <end position="177"/>
    </location>
</feature>
<keyword evidence="12" id="KW-1185">Reference proteome</keyword>
<evidence type="ECO:0000256" key="1">
    <source>
        <dbReference type="ARBA" id="ARBA00004141"/>
    </source>
</evidence>
<keyword evidence="3" id="KW-0813">Transport</keyword>
<dbReference type="GO" id="GO:0016020">
    <property type="term" value="C:membrane"/>
    <property type="evidence" value="ECO:0007669"/>
    <property type="project" value="UniProtKB-SubCell"/>
</dbReference>
<dbReference type="InterPro" id="IPR005829">
    <property type="entry name" value="Sugar_transporter_CS"/>
</dbReference>
<evidence type="ECO:0000313" key="11">
    <source>
        <dbReference type="Proteomes" id="UP000401717"/>
    </source>
</evidence>
<comment type="similarity">
    <text evidence="2">Belongs to the major facilitator superfamily. Sugar transporter (TC 2.A.1.1) family.</text>
</comment>
<dbReference type="InterPro" id="IPR005828">
    <property type="entry name" value="MFS_sugar_transport-like"/>
</dbReference>
<evidence type="ECO:0000256" key="3">
    <source>
        <dbReference type="ARBA" id="ARBA00022448"/>
    </source>
</evidence>
<dbReference type="PROSITE" id="PS50850">
    <property type="entry name" value="MFS"/>
    <property type="match status" value="1"/>
</dbReference>
<evidence type="ECO:0000256" key="6">
    <source>
        <dbReference type="ARBA" id="ARBA00023136"/>
    </source>
</evidence>
<dbReference type="AlphaFoldDB" id="A0A564G391"/>
<evidence type="ECO:0000256" key="4">
    <source>
        <dbReference type="ARBA" id="ARBA00022692"/>
    </source>
</evidence>
<proteinExistence type="inferred from homology"/>
<feature type="transmembrane region" description="Helical" evidence="7">
    <location>
        <begin position="119"/>
        <end position="140"/>
    </location>
</feature>
<reference evidence="10 11" key="1">
    <citation type="submission" date="2019-06" db="EMBL/GenBank/DDBJ databases">
        <authorList>
            <person name="Rodrigo-Torres L."/>
            <person name="Arahal R. D."/>
            <person name="Lucena T."/>
        </authorList>
    </citation>
    <scope>NUCLEOTIDE SEQUENCE [LARGE SCALE GENOMIC DNA]</scope>
    <source>
        <strain evidence="10 11">SW08-7</strain>
    </source>
</reference>
<reference evidence="9" key="2">
    <citation type="journal article" date="2021" name="Front. Microbiol.">
        <title>Comprehensive Comparative Genomics and Phenotyping of Methylobacterium Species.</title>
        <authorList>
            <person name="Alessa O."/>
            <person name="Ogura Y."/>
            <person name="Fujitani Y."/>
            <person name="Takami H."/>
            <person name="Hayashi T."/>
            <person name="Sahin N."/>
            <person name="Tani A."/>
        </authorList>
    </citation>
    <scope>NUCLEOTIDE SEQUENCE</scope>
    <source>
        <strain evidence="9">DSM 22415</strain>
    </source>
</reference>
<keyword evidence="5 7" id="KW-1133">Transmembrane helix</keyword>
<sequence length="442" mass="45393">MGRGMTGAVTSLDAALSAIGTGRFQYRLLGIFGLVWAADAMQVLAVGFAAPTLAAEFGIPVAQAVQVGTAFFFGMMLGAWGFGRLADRYGRRRILIVTVLADAVFGLLSALAPGLASLVALRFLTGVAVGGTLPVDYAAMAEFLPADRRGRWLVALEGFWAAGTLALALASVAAAAWAGPAAWRWIFAATAAPALVGVTLRLWVPETPYHLWRTGRLGAAEAVLARMAAVNGRAFTARLAADPGAGGARGSLFAPGLRRTSALVLAAWLLVAMAYYGLFVWLPAQLSAAGHGFLRGQGFLVLVALAQIPGYALAAYGVERWGRRPTLIGFLLGAAGGCFLYVATADPLVISAATLLMSFAMLGAWGALYAFTPELYPTALRASGMGAAGALARLGALLAPSGIGLVVAASFEAAIALFAVLLVLAAAAVLAIRAETRGAPLT</sequence>
<feature type="transmembrane region" description="Helical" evidence="7">
    <location>
        <begin position="28"/>
        <end position="49"/>
    </location>
</feature>
<feature type="transmembrane region" description="Helical" evidence="7">
    <location>
        <begin position="262"/>
        <end position="282"/>
    </location>
</feature>
<feature type="transmembrane region" description="Helical" evidence="7">
    <location>
        <begin position="294"/>
        <end position="314"/>
    </location>
</feature>
<feature type="transmembrane region" description="Helical" evidence="7">
    <location>
        <begin position="349"/>
        <end position="372"/>
    </location>
</feature>
<dbReference type="EMBL" id="BPQI01000207">
    <property type="protein sequence ID" value="GJD59391.1"/>
    <property type="molecule type" value="Genomic_DNA"/>
</dbReference>
<evidence type="ECO:0000313" key="10">
    <source>
        <dbReference type="EMBL" id="VUF14582.1"/>
    </source>
</evidence>
<dbReference type="Proteomes" id="UP000401717">
    <property type="component" value="Unassembled WGS sequence"/>
</dbReference>
<evidence type="ECO:0000256" key="7">
    <source>
        <dbReference type="SAM" id="Phobius"/>
    </source>
</evidence>
<evidence type="ECO:0000313" key="12">
    <source>
        <dbReference type="Proteomes" id="UP001055303"/>
    </source>
</evidence>
<dbReference type="InterPro" id="IPR020846">
    <property type="entry name" value="MFS_dom"/>
</dbReference>
<keyword evidence="6 7" id="KW-0472">Membrane</keyword>
<evidence type="ECO:0000256" key="5">
    <source>
        <dbReference type="ARBA" id="ARBA00022989"/>
    </source>
</evidence>
<feature type="transmembrane region" description="Helical" evidence="7">
    <location>
        <begin position="326"/>
        <end position="343"/>
    </location>
</feature>
<feature type="transmembrane region" description="Helical" evidence="7">
    <location>
        <begin position="384"/>
        <end position="407"/>
    </location>
</feature>
<keyword evidence="4 7" id="KW-0812">Transmembrane</keyword>
<reference evidence="9" key="3">
    <citation type="submission" date="2021-08" db="EMBL/GenBank/DDBJ databases">
        <authorList>
            <person name="Tani A."/>
            <person name="Ola A."/>
            <person name="Ogura Y."/>
            <person name="Katsura K."/>
            <person name="Hayashi T."/>
        </authorList>
    </citation>
    <scope>NUCLEOTIDE SEQUENCE</scope>
    <source>
        <strain evidence="9">DSM 22415</strain>
    </source>
</reference>
<feature type="transmembrane region" description="Helical" evidence="7">
    <location>
        <begin position="413"/>
        <end position="432"/>
    </location>
</feature>
<dbReference type="PANTHER" id="PTHR23511:SF34">
    <property type="entry name" value="SYNAPTIC VESICLE GLYCOPROTEIN 2"/>
    <property type="match status" value="1"/>
</dbReference>
<dbReference type="PROSITE" id="PS00216">
    <property type="entry name" value="SUGAR_TRANSPORT_1"/>
    <property type="match status" value="1"/>
</dbReference>
<dbReference type="CDD" id="cd17316">
    <property type="entry name" value="MFS_SV2_like"/>
    <property type="match status" value="1"/>
</dbReference>
<dbReference type="Proteomes" id="UP001055303">
    <property type="component" value="Unassembled WGS sequence"/>
</dbReference>
<accession>A0A564G391</accession>
<protein>
    <submittedName>
        <fullName evidence="10">Niacin/nicotinamide transporter NaiP</fullName>
    </submittedName>
</protein>
<dbReference type="SUPFAM" id="SSF103473">
    <property type="entry name" value="MFS general substrate transporter"/>
    <property type="match status" value="1"/>
</dbReference>
<dbReference type="Pfam" id="PF00083">
    <property type="entry name" value="Sugar_tr"/>
    <property type="match status" value="1"/>
</dbReference>
<evidence type="ECO:0000259" key="8">
    <source>
        <dbReference type="PROSITE" id="PS50850"/>
    </source>
</evidence>
<dbReference type="Gene3D" id="1.20.1250.20">
    <property type="entry name" value="MFS general substrate transporter like domains"/>
    <property type="match status" value="1"/>
</dbReference>
<feature type="domain" description="Major facilitator superfamily (MFS) profile" evidence="8">
    <location>
        <begin position="25"/>
        <end position="437"/>
    </location>
</feature>
<feature type="transmembrane region" description="Helical" evidence="7">
    <location>
        <begin position="61"/>
        <end position="82"/>
    </location>
</feature>
<dbReference type="InterPro" id="IPR036259">
    <property type="entry name" value="MFS_trans_sf"/>
</dbReference>
<dbReference type="EMBL" id="CABFVH010000036">
    <property type="protein sequence ID" value="VUF14582.1"/>
    <property type="molecule type" value="Genomic_DNA"/>
</dbReference>
<evidence type="ECO:0000256" key="2">
    <source>
        <dbReference type="ARBA" id="ARBA00010992"/>
    </source>
</evidence>
<feature type="transmembrane region" description="Helical" evidence="7">
    <location>
        <begin position="94"/>
        <end position="113"/>
    </location>
</feature>
<organism evidence="10 11">
    <name type="scientific">Methylobacterium dankookense</name>
    <dbReference type="NCBI Taxonomy" id="560405"/>
    <lineage>
        <taxon>Bacteria</taxon>
        <taxon>Pseudomonadati</taxon>
        <taxon>Pseudomonadota</taxon>
        <taxon>Alphaproteobacteria</taxon>
        <taxon>Hyphomicrobiales</taxon>
        <taxon>Methylobacteriaceae</taxon>
        <taxon>Methylobacterium</taxon>
    </lineage>
</organism>
<comment type="subcellular location">
    <subcellularLocation>
        <location evidence="1">Membrane</location>
        <topology evidence="1">Multi-pass membrane protein</topology>
    </subcellularLocation>
</comment>
<dbReference type="GO" id="GO:0022857">
    <property type="term" value="F:transmembrane transporter activity"/>
    <property type="evidence" value="ECO:0007669"/>
    <property type="project" value="InterPro"/>
</dbReference>
<evidence type="ECO:0000313" key="9">
    <source>
        <dbReference type="EMBL" id="GJD59391.1"/>
    </source>
</evidence>
<dbReference type="PANTHER" id="PTHR23511">
    <property type="entry name" value="SYNAPTIC VESICLE GLYCOPROTEIN 2"/>
    <property type="match status" value="1"/>
</dbReference>
<name>A0A564G391_9HYPH</name>
<feature type="transmembrane region" description="Helical" evidence="7">
    <location>
        <begin position="183"/>
        <end position="204"/>
    </location>
</feature>